<sequence>MAPTLREALLEQAARTSGSSNAQIQGFIEESESKIASLDSQIAALVELRERELRTLSALQYLIAPVGALPVELLVKIFVLTAREEVWKLSRLKRALRISHVCSHWRQITVNAIPRLWNGPIVVKIDRFTKISKEAYMDGLKTLLARSTPLPVPVSIEETRRDGAQEIPAAFEELLRISPRWRSVKLRGLLSPAFLRRLTEHGKDHLEEVVLGRDVDRLCDPATVLSFGSTPRLRKVTIDGSRLFHIPWTQLTDLTLSDRSPELCLNILTQCSNLVTASFRIAAWQGPPEPRTEFTLNHLRTLSLNLYTSGSFMPFLHHLCAPALESLRLTNVAQWTEVQFTAFQLRAPDITQLHIQYSTLSSADLRAALSYAPSLTHLSLTGCSDCTDGIFVRALHYKEGVTPLVPCLHTLVLNLRGIYLPEDVLASTIASRWWTDAELAVLSSPPAVARWTHVRLNNPRFLECVKDLRRQGLDVEE</sequence>
<dbReference type="Proteomes" id="UP000620124">
    <property type="component" value="Unassembled WGS sequence"/>
</dbReference>
<reference evidence="2" key="1">
    <citation type="submission" date="2020-05" db="EMBL/GenBank/DDBJ databases">
        <title>Mycena genomes resolve the evolution of fungal bioluminescence.</title>
        <authorList>
            <person name="Tsai I.J."/>
        </authorList>
    </citation>
    <scope>NUCLEOTIDE SEQUENCE</scope>
    <source>
        <strain evidence="2">CCC161011</strain>
    </source>
</reference>
<dbReference type="Pfam" id="PF12937">
    <property type="entry name" value="F-box-like"/>
    <property type="match status" value="1"/>
</dbReference>
<dbReference type="Gene3D" id="3.80.10.10">
    <property type="entry name" value="Ribonuclease Inhibitor"/>
    <property type="match status" value="1"/>
</dbReference>
<dbReference type="EMBL" id="JACAZI010000003">
    <property type="protein sequence ID" value="KAF7365386.1"/>
    <property type="molecule type" value="Genomic_DNA"/>
</dbReference>
<dbReference type="AlphaFoldDB" id="A0A8H6YV53"/>
<evidence type="ECO:0000259" key="1">
    <source>
        <dbReference type="Pfam" id="PF12937"/>
    </source>
</evidence>
<keyword evidence="3" id="KW-1185">Reference proteome</keyword>
<feature type="domain" description="F-box" evidence="1">
    <location>
        <begin position="68"/>
        <end position="117"/>
    </location>
</feature>
<dbReference type="InterPro" id="IPR032675">
    <property type="entry name" value="LRR_dom_sf"/>
</dbReference>
<protein>
    <submittedName>
        <fullName evidence="2">F-box domain-containing protein</fullName>
    </submittedName>
</protein>
<gene>
    <name evidence="2" type="ORF">MVEN_00411000</name>
</gene>
<dbReference type="OrthoDB" id="2996849at2759"/>
<evidence type="ECO:0000313" key="3">
    <source>
        <dbReference type="Proteomes" id="UP000620124"/>
    </source>
</evidence>
<dbReference type="SUPFAM" id="SSF52047">
    <property type="entry name" value="RNI-like"/>
    <property type="match status" value="1"/>
</dbReference>
<dbReference type="InterPro" id="IPR001810">
    <property type="entry name" value="F-box_dom"/>
</dbReference>
<comment type="caution">
    <text evidence="2">The sequence shown here is derived from an EMBL/GenBank/DDBJ whole genome shotgun (WGS) entry which is preliminary data.</text>
</comment>
<evidence type="ECO:0000313" key="2">
    <source>
        <dbReference type="EMBL" id="KAF7365386.1"/>
    </source>
</evidence>
<accession>A0A8H6YV53</accession>
<organism evidence="2 3">
    <name type="scientific">Mycena venus</name>
    <dbReference type="NCBI Taxonomy" id="2733690"/>
    <lineage>
        <taxon>Eukaryota</taxon>
        <taxon>Fungi</taxon>
        <taxon>Dikarya</taxon>
        <taxon>Basidiomycota</taxon>
        <taxon>Agaricomycotina</taxon>
        <taxon>Agaricomycetes</taxon>
        <taxon>Agaricomycetidae</taxon>
        <taxon>Agaricales</taxon>
        <taxon>Marasmiineae</taxon>
        <taxon>Mycenaceae</taxon>
        <taxon>Mycena</taxon>
    </lineage>
</organism>
<dbReference type="Gene3D" id="1.20.1280.50">
    <property type="match status" value="1"/>
</dbReference>
<name>A0A8H6YV53_9AGAR</name>
<proteinExistence type="predicted"/>